<dbReference type="Gene3D" id="2.60.120.620">
    <property type="entry name" value="q2cbj1_9rhob like domain"/>
    <property type="match status" value="1"/>
</dbReference>
<organism evidence="1 2">
    <name type="scientific">Aliiroseovarius crassostreae</name>
    <dbReference type="NCBI Taxonomy" id="154981"/>
    <lineage>
        <taxon>Bacteria</taxon>
        <taxon>Pseudomonadati</taxon>
        <taxon>Pseudomonadota</taxon>
        <taxon>Alphaproteobacteria</taxon>
        <taxon>Rhodobacterales</taxon>
        <taxon>Paracoccaceae</taxon>
        <taxon>Aliiroseovarius</taxon>
    </lineage>
</organism>
<dbReference type="Proteomes" id="UP000050471">
    <property type="component" value="Unassembled WGS sequence"/>
</dbReference>
<sequence>MIEAQKYEKLFSSPFFSFQVDGHEALNAELLAFGQALERQNKGSAKSNRGGWHSKGNLFDEEAPCISLLSVLCETAVKQATRRIGGTDPDQLDLKLFAWMNRNPTGAFNAPHTHPGAHWSGVYYVAQPKADDPDSGRIEFLDPRSDLPNWRILNAKAFKVKKSLKPKPGEMILFPSYLMHWVFPNSSAEDRVSIAFNATFSAREKS</sequence>
<evidence type="ECO:0000313" key="2">
    <source>
        <dbReference type="Proteomes" id="UP000050471"/>
    </source>
</evidence>
<dbReference type="InterPro" id="IPR012668">
    <property type="entry name" value="CHP02466"/>
</dbReference>
<dbReference type="OrthoDB" id="9783136at2"/>
<comment type="caution">
    <text evidence="1">The sequence shown here is derived from an EMBL/GenBank/DDBJ whole genome shotgun (WGS) entry which is preliminary data.</text>
</comment>
<dbReference type="RefSeq" id="WP_055189976.1">
    <property type="nucleotide sequence ID" value="NZ_FPBS01000053.1"/>
</dbReference>
<dbReference type="NCBIfam" id="TIGR02466">
    <property type="entry name" value="TIGR02466 family protein"/>
    <property type="match status" value="1"/>
</dbReference>
<dbReference type="SUPFAM" id="SSF51197">
    <property type="entry name" value="Clavaminate synthase-like"/>
    <property type="match status" value="1"/>
</dbReference>
<keyword evidence="2" id="KW-1185">Reference proteome</keyword>
<dbReference type="EMBL" id="LKBA01000006">
    <property type="protein sequence ID" value="KPN63535.1"/>
    <property type="molecule type" value="Genomic_DNA"/>
</dbReference>
<evidence type="ECO:0000313" key="1">
    <source>
        <dbReference type="EMBL" id="KPN63535.1"/>
    </source>
</evidence>
<name>A0A0P7IW25_9RHOB</name>
<dbReference type="AlphaFoldDB" id="A0A0P7IW25"/>
<gene>
    <name evidence="1" type="ORF">AKJ29_12925</name>
</gene>
<reference evidence="1 2" key="1">
    <citation type="submission" date="2015-09" db="EMBL/GenBank/DDBJ databases">
        <title>Draft genome sequence of Aliiroseovarius crassostreae CV919-312TSm, the causative agent of Roseovarius Oyster Disease (formerly Juvenile Oyster Disease).</title>
        <authorList>
            <person name="Kessner L."/>
            <person name="Spinard E."/>
            <person name="Nelson D."/>
        </authorList>
    </citation>
    <scope>NUCLEOTIDE SEQUENCE [LARGE SCALE GENOMIC DNA]</scope>
    <source>
        <strain evidence="1 2">CV919-312</strain>
    </source>
</reference>
<dbReference type="STRING" id="154981.AKJ29_12925"/>
<protein>
    <recommendedName>
        <fullName evidence="3">JmjC domain-containing protein</fullName>
    </recommendedName>
</protein>
<evidence type="ECO:0008006" key="3">
    <source>
        <dbReference type="Google" id="ProtNLM"/>
    </source>
</evidence>
<proteinExistence type="predicted"/>
<accession>A0A0P7IW25</accession>
<dbReference type="Pfam" id="PF13759">
    <property type="entry name" value="2OG-FeII_Oxy_5"/>
    <property type="match status" value="1"/>
</dbReference>